<dbReference type="Pfam" id="PF03572">
    <property type="entry name" value="Peptidase_S41"/>
    <property type="match status" value="1"/>
</dbReference>
<protein>
    <submittedName>
        <fullName evidence="3">S41 family peptidase</fullName>
    </submittedName>
</protein>
<keyword evidence="4" id="KW-1185">Reference proteome</keyword>
<dbReference type="EMBL" id="CP155618">
    <property type="protein sequence ID" value="XBL13404.1"/>
    <property type="molecule type" value="Genomic_DNA"/>
</dbReference>
<dbReference type="PANTHER" id="PTHR32060:SF30">
    <property type="entry name" value="CARBOXY-TERMINAL PROCESSING PROTEASE CTPA"/>
    <property type="match status" value="1"/>
</dbReference>
<dbReference type="AlphaFoldDB" id="A0AAU7EBF9"/>
<organism evidence="3 4">
    <name type="scientific">Mariniflexile litorale</name>
    <dbReference type="NCBI Taxonomy" id="3045158"/>
    <lineage>
        <taxon>Bacteria</taxon>
        <taxon>Pseudomonadati</taxon>
        <taxon>Bacteroidota</taxon>
        <taxon>Flavobacteriia</taxon>
        <taxon>Flavobacteriales</taxon>
        <taxon>Flavobacteriaceae</taxon>
        <taxon>Mariniflexile</taxon>
    </lineage>
</organism>
<accession>A0AAU7EBF9</accession>
<sequence length="327" mass="37112">MKRQNKLKPLCIILSIFILLSCDNFIKSEAEKNFEETFMLIQNKSVKKNDLDWNDLKKTVRNSVKNINDNDDFNLAIAYTIKLVNDGHSKILASKKTNDNKTKKSNSNKLDIPVIKTKILEKNIGYIKLSGTNHITDNKLIEKYTLEIRKALLGLDKSEELSGWILDLRTHGGGRLSCESLGLAPLFDNPLVGIYLNNKNNYNEITCTNQDFKYGNQLQESLTYNSTLLNKNKKIAILIDKKTASSGEFLALAFKFQNNSKTFGKQTIGMTSHLAFYELKSGAILFLAQSYYYDINRNLIKEGIIPDVECDSEKSISKAMDWIKNGI</sequence>
<dbReference type="Gene3D" id="3.90.226.10">
    <property type="entry name" value="2-enoyl-CoA Hydratase, Chain A, domain 1"/>
    <property type="match status" value="1"/>
</dbReference>
<evidence type="ECO:0000313" key="4">
    <source>
        <dbReference type="Proteomes" id="UP001224325"/>
    </source>
</evidence>
<feature type="domain" description="Tail specific protease" evidence="2">
    <location>
        <begin position="95"/>
        <end position="311"/>
    </location>
</feature>
<dbReference type="GO" id="GO:0008236">
    <property type="term" value="F:serine-type peptidase activity"/>
    <property type="evidence" value="ECO:0007669"/>
    <property type="project" value="InterPro"/>
</dbReference>
<dbReference type="Gene3D" id="3.30.750.44">
    <property type="match status" value="1"/>
</dbReference>
<dbReference type="RefSeq" id="WP_308993956.1">
    <property type="nucleotide sequence ID" value="NZ_CP155618.1"/>
</dbReference>
<dbReference type="SMART" id="SM00245">
    <property type="entry name" value="TSPc"/>
    <property type="match status" value="1"/>
</dbReference>
<evidence type="ECO:0000313" key="3">
    <source>
        <dbReference type="EMBL" id="XBL13404.1"/>
    </source>
</evidence>
<dbReference type="InterPro" id="IPR029045">
    <property type="entry name" value="ClpP/crotonase-like_dom_sf"/>
</dbReference>
<evidence type="ECO:0000256" key="1">
    <source>
        <dbReference type="SAM" id="SignalP"/>
    </source>
</evidence>
<dbReference type="GO" id="GO:0006508">
    <property type="term" value="P:proteolysis"/>
    <property type="evidence" value="ECO:0007669"/>
    <property type="project" value="InterPro"/>
</dbReference>
<reference evidence="3" key="1">
    <citation type="submission" date="2024-04" db="EMBL/GenBank/DDBJ databases">
        <title>Mariniflexile litorale, isolated from the shallow sediments of the Sea of Japan.</title>
        <authorList>
            <person name="Romanenko L."/>
            <person name="Isaeva M."/>
        </authorList>
    </citation>
    <scope>NUCLEOTIDE SEQUENCE [LARGE SCALE GENOMIC DNA]</scope>
    <source>
        <strain evidence="3">KMM 9835</strain>
    </source>
</reference>
<dbReference type="SUPFAM" id="SSF52096">
    <property type="entry name" value="ClpP/crotonase"/>
    <property type="match status" value="1"/>
</dbReference>
<evidence type="ECO:0000259" key="2">
    <source>
        <dbReference type="SMART" id="SM00245"/>
    </source>
</evidence>
<name>A0AAU7EBF9_9FLAO</name>
<dbReference type="CDD" id="cd06567">
    <property type="entry name" value="Peptidase_S41"/>
    <property type="match status" value="1"/>
</dbReference>
<dbReference type="PROSITE" id="PS51257">
    <property type="entry name" value="PROKAR_LIPOPROTEIN"/>
    <property type="match status" value="1"/>
</dbReference>
<dbReference type="PANTHER" id="PTHR32060">
    <property type="entry name" value="TAIL-SPECIFIC PROTEASE"/>
    <property type="match status" value="1"/>
</dbReference>
<dbReference type="GO" id="GO:0030288">
    <property type="term" value="C:outer membrane-bounded periplasmic space"/>
    <property type="evidence" value="ECO:0007669"/>
    <property type="project" value="TreeGrafter"/>
</dbReference>
<dbReference type="InterPro" id="IPR005151">
    <property type="entry name" value="Tail-specific_protease"/>
</dbReference>
<proteinExistence type="predicted"/>
<keyword evidence="1" id="KW-0732">Signal</keyword>
<dbReference type="GO" id="GO:0004175">
    <property type="term" value="F:endopeptidase activity"/>
    <property type="evidence" value="ECO:0007669"/>
    <property type="project" value="TreeGrafter"/>
</dbReference>
<dbReference type="KEGG" id="mlil:QLS71_013880"/>
<feature type="chain" id="PRO_5043560070" evidence="1">
    <location>
        <begin position="22"/>
        <end position="327"/>
    </location>
</feature>
<dbReference type="GO" id="GO:0007165">
    <property type="term" value="P:signal transduction"/>
    <property type="evidence" value="ECO:0007669"/>
    <property type="project" value="TreeGrafter"/>
</dbReference>
<gene>
    <name evidence="3" type="ORF">QLS71_013880</name>
</gene>
<dbReference type="Proteomes" id="UP001224325">
    <property type="component" value="Chromosome"/>
</dbReference>
<feature type="signal peptide" evidence="1">
    <location>
        <begin position="1"/>
        <end position="21"/>
    </location>
</feature>